<dbReference type="RefSeq" id="WP_345238606.1">
    <property type="nucleotide sequence ID" value="NZ_BAABGZ010000082.1"/>
</dbReference>
<organism evidence="2 3">
    <name type="scientific">Hymenobacter saemangeumensis</name>
    <dbReference type="NCBI Taxonomy" id="1084522"/>
    <lineage>
        <taxon>Bacteria</taxon>
        <taxon>Pseudomonadati</taxon>
        <taxon>Bacteroidota</taxon>
        <taxon>Cytophagia</taxon>
        <taxon>Cytophagales</taxon>
        <taxon>Hymenobacteraceae</taxon>
        <taxon>Hymenobacter</taxon>
    </lineage>
</organism>
<comment type="caution">
    <text evidence="2">The sequence shown here is derived from an EMBL/GenBank/DDBJ whole genome shotgun (WGS) entry which is preliminary data.</text>
</comment>
<sequence>MKFLPRLLGLGLFALLTLLVMACESSKTATTEFGSPNRIKGDVIAKPESRLIVQLTDTATNFKVPRAELASAFIRQFGDGTVVDKILVRKAPGSDANGKYYLIGMGLRGGMYRAMALPLTSGGENTYYLRPSAERYVITSTGCPTCLFEFEEERIVSAECAENSGGGRCDLKVMSNNELFIPQVVSR</sequence>
<evidence type="ECO:0000256" key="1">
    <source>
        <dbReference type="SAM" id="SignalP"/>
    </source>
</evidence>
<evidence type="ECO:0000313" key="2">
    <source>
        <dbReference type="EMBL" id="GAA4371390.1"/>
    </source>
</evidence>
<feature type="signal peptide" evidence="1">
    <location>
        <begin position="1"/>
        <end position="22"/>
    </location>
</feature>
<evidence type="ECO:0000313" key="3">
    <source>
        <dbReference type="Proteomes" id="UP001501153"/>
    </source>
</evidence>
<keyword evidence="1" id="KW-0732">Signal</keyword>
<dbReference type="EMBL" id="BAABGZ010000082">
    <property type="protein sequence ID" value="GAA4371390.1"/>
    <property type="molecule type" value="Genomic_DNA"/>
</dbReference>
<reference evidence="3" key="1">
    <citation type="journal article" date="2019" name="Int. J. Syst. Evol. Microbiol.">
        <title>The Global Catalogue of Microorganisms (GCM) 10K type strain sequencing project: providing services to taxonomists for standard genome sequencing and annotation.</title>
        <authorList>
            <consortium name="The Broad Institute Genomics Platform"/>
            <consortium name="The Broad Institute Genome Sequencing Center for Infectious Disease"/>
            <person name="Wu L."/>
            <person name="Ma J."/>
        </authorList>
    </citation>
    <scope>NUCLEOTIDE SEQUENCE [LARGE SCALE GENOMIC DNA]</scope>
    <source>
        <strain evidence="3">JCM 17923</strain>
    </source>
</reference>
<keyword evidence="3" id="KW-1185">Reference proteome</keyword>
<feature type="chain" id="PRO_5047241028" description="Lipoprotein" evidence="1">
    <location>
        <begin position="23"/>
        <end position="187"/>
    </location>
</feature>
<protein>
    <recommendedName>
        <fullName evidence="4">Lipoprotein</fullName>
    </recommendedName>
</protein>
<dbReference type="Proteomes" id="UP001501153">
    <property type="component" value="Unassembled WGS sequence"/>
</dbReference>
<accession>A0ABP8IT27</accession>
<dbReference type="PROSITE" id="PS51257">
    <property type="entry name" value="PROKAR_LIPOPROTEIN"/>
    <property type="match status" value="1"/>
</dbReference>
<name>A0ABP8IT27_9BACT</name>
<gene>
    <name evidence="2" type="ORF">GCM10023185_46830</name>
</gene>
<evidence type="ECO:0008006" key="4">
    <source>
        <dbReference type="Google" id="ProtNLM"/>
    </source>
</evidence>
<proteinExistence type="predicted"/>